<feature type="domain" description="Response regulatory" evidence="2">
    <location>
        <begin position="9"/>
        <end position="134"/>
    </location>
</feature>
<dbReference type="InterPro" id="IPR052893">
    <property type="entry name" value="TCS_response_regulator"/>
</dbReference>
<dbReference type="Pfam" id="PF00072">
    <property type="entry name" value="Response_reg"/>
    <property type="match status" value="1"/>
</dbReference>
<dbReference type="GO" id="GO:0003677">
    <property type="term" value="F:DNA binding"/>
    <property type="evidence" value="ECO:0007669"/>
    <property type="project" value="UniProtKB-KW"/>
</dbReference>
<name>I4C062_DESTA</name>
<keyword evidence="1" id="KW-0597">Phosphoprotein</keyword>
<dbReference type="PANTHER" id="PTHR44520">
    <property type="entry name" value="RESPONSE REGULATOR RCP1-RELATED"/>
    <property type="match status" value="1"/>
</dbReference>
<evidence type="ECO:0000313" key="4">
    <source>
        <dbReference type="Proteomes" id="UP000006055"/>
    </source>
</evidence>
<dbReference type="EMBL" id="CP003360">
    <property type="protein sequence ID" value="AFM22953.1"/>
    <property type="molecule type" value="Genomic_DNA"/>
</dbReference>
<dbReference type="Proteomes" id="UP000006055">
    <property type="component" value="Chromosome"/>
</dbReference>
<dbReference type="SMART" id="SM00448">
    <property type="entry name" value="REC"/>
    <property type="match status" value="1"/>
</dbReference>
<dbReference type="STRING" id="706587.Desti_0207"/>
<dbReference type="PANTHER" id="PTHR44520:SF2">
    <property type="entry name" value="RESPONSE REGULATOR RCP1"/>
    <property type="match status" value="1"/>
</dbReference>
<dbReference type="RefSeq" id="WP_014808112.1">
    <property type="nucleotide sequence ID" value="NC_018025.1"/>
</dbReference>
<dbReference type="OrthoDB" id="9793549at2"/>
<keyword evidence="3" id="KW-0238">DNA-binding</keyword>
<proteinExistence type="predicted"/>
<evidence type="ECO:0000259" key="2">
    <source>
        <dbReference type="PROSITE" id="PS50110"/>
    </source>
</evidence>
<accession>I4C062</accession>
<feature type="modified residue" description="4-aspartylphosphate" evidence="1">
    <location>
        <position position="67"/>
    </location>
</feature>
<dbReference type="PROSITE" id="PS50110">
    <property type="entry name" value="RESPONSE_REGULATORY"/>
    <property type="match status" value="1"/>
</dbReference>
<dbReference type="InterPro" id="IPR011006">
    <property type="entry name" value="CheY-like_superfamily"/>
</dbReference>
<dbReference type="SUPFAM" id="SSF52172">
    <property type="entry name" value="CheY-like"/>
    <property type="match status" value="1"/>
</dbReference>
<dbReference type="HOGENOM" id="CLU_000445_69_17_7"/>
<sequence>MTEKIREINILLVEDNPIDVLMTRKALERWEIANCVNIVRDGQEALDFLFRRGKYVDSVKPDLVFLDLNLPKKNGKEVLFEISGDPNLSGTVKVVVTTSDILIDVQAWRELGADLCIVKPVDFDAYIEMILSVQDYWEMVGLQSDN</sequence>
<dbReference type="InterPro" id="IPR001789">
    <property type="entry name" value="Sig_transdc_resp-reg_receiver"/>
</dbReference>
<evidence type="ECO:0000313" key="3">
    <source>
        <dbReference type="EMBL" id="AFM22953.1"/>
    </source>
</evidence>
<evidence type="ECO:0000256" key="1">
    <source>
        <dbReference type="PROSITE-ProRule" id="PRU00169"/>
    </source>
</evidence>
<dbReference type="KEGG" id="dti:Desti_0207"/>
<dbReference type="CDD" id="cd17557">
    <property type="entry name" value="REC_Rcp-like"/>
    <property type="match status" value="1"/>
</dbReference>
<protein>
    <submittedName>
        <fullName evidence="3">Response regulator with CheY-like receiver domain and winged-helix DNA-binding domain</fullName>
    </submittedName>
</protein>
<organism evidence="3 4">
    <name type="scientific">Desulfomonile tiedjei (strain ATCC 49306 / DSM 6799 / DCB-1)</name>
    <dbReference type="NCBI Taxonomy" id="706587"/>
    <lineage>
        <taxon>Bacteria</taxon>
        <taxon>Pseudomonadati</taxon>
        <taxon>Thermodesulfobacteriota</taxon>
        <taxon>Desulfomonilia</taxon>
        <taxon>Desulfomonilales</taxon>
        <taxon>Desulfomonilaceae</taxon>
        <taxon>Desulfomonile</taxon>
    </lineage>
</organism>
<dbReference type="AlphaFoldDB" id="I4C062"/>
<dbReference type="GO" id="GO:0000160">
    <property type="term" value="P:phosphorelay signal transduction system"/>
    <property type="evidence" value="ECO:0007669"/>
    <property type="project" value="InterPro"/>
</dbReference>
<keyword evidence="4" id="KW-1185">Reference proteome</keyword>
<reference evidence="4" key="1">
    <citation type="submission" date="2012-06" db="EMBL/GenBank/DDBJ databases">
        <title>Complete sequence of chromosome of Desulfomonile tiedjei DSM 6799.</title>
        <authorList>
            <person name="Lucas S."/>
            <person name="Copeland A."/>
            <person name="Lapidus A."/>
            <person name="Glavina del Rio T."/>
            <person name="Dalin E."/>
            <person name="Tice H."/>
            <person name="Bruce D."/>
            <person name="Goodwin L."/>
            <person name="Pitluck S."/>
            <person name="Peters L."/>
            <person name="Ovchinnikova G."/>
            <person name="Zeytun A."/>
            <person name="Lu M."/>
            <person name="Kyrpides N."/>
            <person name="Mavromatis K."/>
            <person name="Ivanova N."/>
            <person name="Brettin T."/>
            <person name="Detter J.C."/>
            <person name="Han C."/>
            <person name="Larimer F."/>
            <person name="Land M."/>
            <person name="Hauser L."/>
            <person name="Markowitz V."/>
            <person name="Cheng J.-F."/>
            <person name="Hugenholtz P."/>
            <person name="Woyke T."/>
            <person name="Wu D."/>
            <person name="Spring S."/>
            <person name="Schroeder M."/>
            <person name="Brambilla E."/>
            <person name="Klenk H.-P."/>
            <person name="Eisen J.A."/>
        </authorList>
    </citation>
    <scope>NUCLEOTIDE SEQUENCE [LARGE SCALE GENOMIC DNA]</scope>
    <source>
        <strain evidence="4">ATCC 49306 / DSM 6799 / DCB-1</strain>
    </source>
</reference>
<gene>
    <name evidence="3" type="ordered locus">Desti_0207</name>
</gene>
<dbReference type="eggNOG" id="COG0784">
    <property type="taxonomic scope" value="Bacteria"/>
</dbReference>
<dbReference type="Gene3D" id="3.40.50.2300">
    <property type="match status" value="1"/>
</dbReference>